<dbReference type="KEGG" id="mten:GWK48_03025"/>
<evidence type="ECO:0000313" key="3">
    <source>
        <dbReference type="Proteomes" id="UP000509301"/>
    </source>
</evidence>
<dbReference type="EMBL" id="CP049074">
    <property type="protein sequence ID" value="QKQ99502.1"/>
    <property type="molecule type" value="Genomic_DNA"/>
</dbReference>
<sequence length="773" mass="83457">MDAKIVGLSVLVVILLVASVVGFYEYSTTSSSLASLKTSYNSLSSTVAQQNSTISSLQSQVSSLSSSLQNYKTQLAQAQQNASKYQSLYMMYLSMFNQAEQNYTMYKQMYQALLSQVSTGGASFKEGAALDTAFKFWDGIAIESYADVTPYLANNFTAKVTGAPFPGTYTFSSFNVSWLQSFFSNYETVYFYTTALPTITAMNNNTYQVNTVVQYFVAPTADPILLQVFNASISLTVQYIQGTPLITQMTWNGNEVPPSTVIAGYPSQHSLAQWTALSEVLSEINGMGAEFPGQVIAQYFSPGATLVVSGQLPPGLKAGTYTGLGNIESFFNSWDSYSIFVLEYSQNLLPNGTAVPLNVKVVLNSSGPGTAEVIANDTPFFLFVNQGMPGFPGIYDIHVNMVSYLMYNSTSAEWQIVKQTMNVSEVPSLSDTVYYNLNTPTFNVIGEQTVMVNATQGAILRVGPVMTVLKPGTFAELPNGNLSALYNFSLILLSTQAVLPPATDYTNLTPTYAFAFAINGQISPAYSLVNQSKGADPAITVVYAPDTWTSWTWFGGTFNGTTYVGGSYKFADHWIYGNGVMVNNQFFKPVIWIFEAGSAPQGGTQASTASVSTVFGLTPINSYTALINSQQGGVIVAGNIITVVQPGTTISTPVGILNNYNFSVVFYAPQNVTSPSPGQVPSLVFAYAINGNVTFSYTASKPFITIITTPSMGAQMWTWGNKNGVNQYIFHDPLLVGNGVVINLSFIKPVPWVLTLPNMGMTSTSTSSGRTSY</sequence>
<dbReference type="OrthoDB" id="28630at2157"/>
<proteinExistence type="predicted"/>
<evidence type="ECO:0000313" key="2">
    <source>
        <dbReference type="EMBL" id="QKQ99502.1"/>
    </source>
</evidence>
<dbReference type="Proteomes" id="UP000509301">
    <property type="component" value="Chromosome"/>
</dbReference>
<protein>
    <submittedName>
        <fullName evidence="2">Uncharacterized protein</fullName>
    </submittedName>
</protein>
<name>A0A6N0NUD5_9CREN</name>
<accession>A0A6N0NUD5</accession>
<dbReference type="GeneID" id="55640887"/>
<keyword evidence="1" id="KW-0175">Coiled coil</keyword>
<organism evidence="2 3">
    <name type="scientific">Metallosphaera tengchongensis</name>
    <dbReference type="NCBI Taxonomy" id="1532350"/>
    <lineage>
        <taxon>Archaea</taxon>
        <taxon>Thermoproteota</taxon>
        <taxon>Thermoprotei</taxon>
        <taxon>Sulfolobales</taxon>
        <taxon>Sulfolobaceae</taxon>
        <taxon>Metallosphaera</taxon>
    </lineage>
</organism>
<reference evidence="2 3" key="1">
    <citation type="submission" date="2020-02" db="EMBL/GenBank/DDBJ databases">
        <title>Comparative genome analysis reveals the metabolism and evolution of the thermophilic archaeal genus Metallosphaera.</title>
        <authorList>
            <person name="Jiang C."/>
        </authorList>
    </citation>
    <scope>NUCLEOTIDE SEQUENCE [LARGE SCALE GENOMIC DNA]</scope>
    <source>
        <strain evidence="2 3">Ric-A</strain>
    </source>
</reference>
<keyword evidence="3" id="KW-1185">Reference proteome</keyword>
<feature type="coiled-coil region" evidence="1">
    <location>
        <begin position="54"/>
        <end position="88"/>
    </location>
</feature>
<dbReference type="RefSeq" id="WP_174629475.1">
    <property type="nucleotide sequence ID" value="NZ_CP049074.1"/>
</dbReference>
<dbReference type="AlphaFoldDB" id="A0A6N0NUD5"/>
<gene>
    <name evidence="2" type="ORF">GWK48_03025</name>
</gene>
<evidence type="ECO:0000256" key="1">
    <source>
        <dbReference type="SAM" id="Coils"/>
    </source>
</evidence>